<feature type="signal peptide" evidence="1">
    <location>
        <begin position="1"/>
        <end position="21"/>
    </location>
</feature>
<dbReference type="OrthoDB" id="1186563at2"/>
<dbReference type="Proteomes" id="UP000290545">
    <property type="component" value="Unassembled WGS sequence"/>
</dbReference>
<comment type="caution">
    <text evidence="2">The sequence shown here is derived from an EMBL/GenBank/DDBJ whole genome shotgun (WGS) entry which is preliminary data.</text>
</comment>
<evidence type="ECO:0000256" key="1">
    <source>
        <dbReference type="SAM" id="SignalP"/>
    </source>
</evidence>
<keyword evidence="3" id="KW-1185">Reference proteome</keyword>
<sequence length="342" mass="37991">MKKTISLFILLLPAGITYIRAQDPHFSQFFEAPLLRNPSLAGIFDGDVRIQGVYRTQWGSVTVPYQTGSLAAEVKKPIGSNNDFITMGMQLLYDRAGTVNLATTYVMPAVNYHKALRDDKTKYLSLGIMGGLVQRSFDRSKVTTNNQYDGFGYNPSLSDGELFANNRYSYADGSIGLSFNSSIAERVQDNYYLGIAYHHLNRPKNSFYKNPEVELNAKWELSGGVKLTAGETSFVTVYANYTRQGSYNETLVGALYGYKIGDDPEEPQYTVQFGAVIRAKDAIIPVVKLDYKPFSLVCSYDANLSRLKTSGTVANAFEISLSYAAFSDRYNSSKNAVACPRF</sequence>
<dbReference type="NCBIfam" id="TIGR03519">
    <property type="entry name" value="T9SS_PorP_fam"/>
    <property type="match status" value="1"/>
</dbReference>
<dbReference type="EMBL" id="SDHZ01000001">
    <property type="protein sequence ID" value="RXK86550.1"/>
    <property type="molecule type" value="Genomic_DNA"/>
</dbReference>
<reference evidence="2 3" key="1">
    <citation type="submission" date="2019-01" db="EMBL/GenBank/DDBJ databases">
        <title>Filimonas sp. strain TTM-71.</title>
        <authorList>
            <person name="Chen W.-M."/>
        </authorList>
    </citation>
    <scope>NUCLEOTIDE SEQUENCE [LARGE SCALE GENOMIC DNA]</scope>
    <source>
        <strain evidence="2 3">TTM-71</strain>
    </source>
</reference>
<keyword evidence="1" id="KW-0732">Signal</keyword>
<organism evidence="2 3">
    <name type="scientific">Filimonas effusa</name>
    <dbReference type="NCBI Taxonomy" id="2508721"/>
    <lineage>
        <taxon>Bacteria</taxon>
        <taxon>Pseudomonadati</taxon>
        <taxon>Bacteroidota</taxon>
        <taxon>Chitinophagia</taxon>
        <taxon>Chitinophagales</taxon>
        <taxon>Chitinophagaceae</taxon>
        <taxon>Filimonas</taxon>
    </lineage>
</organism>
<dbReference type="AlphaFoldDB" id="A0A4Q1DB80"/>
<dbReference type="RefSeq" id="WP_129002299.1">
    <property type="nucleotide sequence ID" value="NZ_SDHZ01000001.1"/>
</dbReference>
<dbReference type="InterPro" id="IPR019861">
    <property type="entry name" value="PorP/SprF_Bacteroidetes"/>
</dbReference>
<name>A0A4Q1DB80_9BACT</name>
<evidence type="ECO:0000313" key="2">
    <source>
        <dbReference type="EMBL" id="RXK86550.1"/>
    </source>
</evidence>
<dbReference type="Pfam" id="PF11751">
    <property type="entry name" value="PorP_SprF"/>
    <property type="match status" value="1"/>
</dbReference>
<proteinExistence type="predicted"/>
<gene>
    <name evidence="2" type="ORF">ESB13_07015</name>
</gene>
<protein>
    <submittedName>
        <fullName evidence="2">Type IX secretion system membrane protein PorP/SprF</fullName>
    </submittedName>
</protein>
<feature type="chain" id="PRO_5020792996" evidence="1">
    <location>
        <begin position="22"/>
        <end position="342"/>
    </location>
</feature>
<accession>A0A4Q1DB80</accession>
<evidence type="ECO:0000313" key="3">
    <source>
        <dbReference type="Proteomes" id="UP000290545"/>
    </source>
</evidence>